<dbReference type="SUPFAM" id="SSF55383">
    <property type="entry name" value="Copper amine oxidase, domain N"/>
    <property type="match status" value="1"/>
</dbReference>
<name>A0A975GA78_9THEO</name>
<accession>A0A975GA78</accession>
<dbReference type="Pfam" id="PF01520">
    <property type="entry name" value="Amidase_3"/>
    <property type="match status" value="1"/>
</dbReference>
<dbReference type="InterPro" id="IPR012854">
    <property type="entry name" value="Cu_amine_oxidase-like_N"/>
</dbReference>
<dbReference type="SMART" id="SM00646">
    <property type="entry name" value="Ami_3"/>
    <property type="match status" value="1"/>
</dbReference>
<dbReference type="AlphaFoldDB" id="A0A975GA78"/>
<dbReference type="GO" id="GO:0009253">
    <property type="term" value="P:peptidoglycan catabolic process"/>
    <property type="evidence" value="ECO:0007669"/>
    <property type="project" value="InterPro"/>
</dbReference>
<protein>
    <submittedName>
        <fullName evidence="4">N-acetylmuramoyl-L-alanine amidase</fullName>
    </submittedName>
</protein>
<feature type="domain" description="MurNAc-LAA" evidence="3">
    <location>
        <begin position="390"/>
        <end position="504"/>
    </location>
</feature>
<dbReference type="CDD" id="cd02696">
    <property type="entry name" value="MurNAc-LAA"/>
    <property type="match status" value="1"/>
</dbReference>
<dbReference type="EMBL" id="CP060096">
    <property type="protein sequence ID" value="QSZ26921.1"/>
    <property type="molecule type" value="Genomic_DNA"/>
</dbReference>
<dbReference type="PANTHER" id="PTHR30404">
    <property type="entry name" value="N-ACETYLMURAMOYL-L-ALANINE AMIDASE"/>
    <property type="match status" value="1"/>
</dbReference>
<proteinExistence type="predicted"/>
<dbReference type="Gene3D" id="2.60.40.3500">
    <property type="match status" value="1"/>
</dbReference>
<evidence type="ECO:0000256" key="2">
    <source>
        <dbReference type="SAM" id="SignalP"/>
    </source>
</evidence>
<dbReference type="InterPro" id="IPR050695">
    <property type="entry name" value="N-acetylmuramoyl_amidase_3"/>
</dbReference>
<dbReference type="InterPro" id="IPR021731">
    <property type="entry name" value="AMIN_dom"/>
</dbReference>
<dbReference type="GO" id="GO:0030288">
    <property type="term" value="C:outer membrane-bounded periplasmic space"/>
    <property type="evidence" value="ECO:0007669"/>
    <property type="project" value="TreeGrafter"/>
</dbReference>
<organism evidence="4 5">
    <name type="scientific">Aceticella autotrophica</name>
    <dbReference type="NCBI Taxonomy" id="2755338"/>
    <lineage>
        <taxon>Bacteria</taxon>
        <taxon>Bacillati</taxon>
        <taxon>Bacillota</taxon>
        <taxon>Clostridia</taxon>
        <taxon>Thermoanaerobacterales</taxon>
        <taxon>Thermoanaerobacteraceae</taxon>
        <taxon>Aceticella</taxon>
    </lineage>
</organism>
<evidence type="ECO:0000259" key="3">
    <source>
        <dbReference type="SMART" id="SM00646"/>
    </source>
</evidence>
<dbReference type="Gene3D" id="3.40.630.40">
    <property type="entry name" value="Zn-dependent exopeptidases"/>
    <property type="match status" value="1"/>
</dbReference>
<reference evidence="4" key="1">
    <citation type="submission" date="2020-08" db="EMBL/GenBank/DDBJ databases">
        <title>Genomic insights into the carbon and energy metabolism of the first obligate autotrophic acetogenic bacterium Aceticella autotrophica gen. nov., sp. nov.</title>
        <authorList>
            <person name="Toshchakov S.V."/>
            <person name="Elcheninov A.G."/>
            <person name="Kublanov I.V."/>
            <person name="Frolov E.N."/>
            <person name="Lebedinsky A.V."/>
        </authorList>
    </citation>
    <scope>NUCLEOTIDE SEQUENCE</scope>
    <source>
        <strain evidence="4">3443-3Ac</strain>
    </source>
</reference>
<sequence length="510" mass="55847">MKKVFTFLALVLTLSFFYITAYAFSQNIVLDGKRICYNGPDISITVDGNPFNTGDNPPLLIDGSTLVPARSVSEGLGADVKWDEGTQTVTVTKDKVFKFKIGSNNATVDGKNVTLQAPVRIINGGTSYVPIRFLFESLGYKVKWVDDKNLIQVTKIMPLPTMVAAKPAQVVNNVNIINFDKTEDNGTLTVSIKADGPIKYVKGDISNPDNYRVYFDLQNAVNQVSKERIDINVNGLKDVRIRQFNNDPAVTRVVFDMDHNIPYNVNTSADGKTLNISFNNMKPNTAIAENSPKPDSNNQTVPLATAPTFVSRGNERNPIPNKKIICIDPGHGGYDSGAVGNGLQEKDITLKLALKVRDLLKNSCNVILTRDSDSTSWDSRDTYTDLQSRCDIANNANADYFISIHVNCGPGTDGTGFESFYYRNAPQASKDLGQKIHDSLAAFYASKGFCDRGYKECGFYVLANTNMPATLIENLFINNPSDAKALSDDNFLNDLAGAIANALKNALNLP</sequence>
<gene>
    <name evidence="4" type="ORF">ACETAC_08605</name>
</gene>
<dbReference type="Proteomes" id="UP000671913">
    <property type="component" value="Chromosome"/>
</dbReference>
<dbReference type="Pfam" id="PF07833">
    <property type="entry name" value="Cu_amine_oxidN1"/>
    <property type="match status" value="1"/>
</dbReference>
<dbReference type="Gene3D" id="3.30.457.10">
    <property type="entry name" value="Copper amine oxidase-like, N-terminal domain"/>
    <property type="match status" value="1"/>
</dbReference>
<dbReference type="Pfam" id="PF11741">
    <property type="entry name" value="AMIN"/>
    <property type="match status" value="1"/>
</dbReference>
<dbReference type="PANTHER" id="PTHR30404:SF0">
    <property type="entry name" value="N-ACETYLMURAMOYL-L-ALANINE AMIDASE AMIC"/>
    <property type="match status" value="1"/>
</dbReference>
<dbReference type="RefSeq" id="WP_284679609.1">
    <property type="nucleotide sequence ID" value="NZ_CP060096.1"/>
</dbReference>
<evidence type="ECO:0000313" key="4">
    <source>
        <dbReference type="EMBL" id="QSZ26921.1"/>
    </source>
</evidence>
<keyword evidence="1" id="KW-0378">Hydrolase</keyword>
<keyword evidence="2" id="KW-0732">Signal</keyword>
<evidence type="ECO:0000313" key="5">
    <source>
        <dbReference type="Proteomes" id="UP000671913"/>
    </source>
</evidence>
<dbReference type="GO" id="GO:0008745">
    <property type="term" value="F:N-acetylmuramoyl-L-alanine amidase activity"/>
    <property type="evidence" value="ECO:0007669"/>
    <property type="project" value="InterPro"/>
</dbReference>
<evidence type="ECO:0000256" key="1">
    <source>
        <dbReference type="ARBA" id="ARBA00022801"/>
    </source>
</evidence>
<dbReference type="KEGG" id="aaut:ACETAC_08605"/>
<keyword evidence="5" id="KW-1185">Reference proteome</keyword>
<feature type="signal peptide" evidence="2">
    <location>
        <begin position="1"/>
        <end position="23"/>
    </location>
</feature>
<dbReference type="InterPro" id="IPR002508">
    <property type="entry name" value="MurNAc-LAA_cat"/>
</dbReference>
<feature type="chain" id="PRO_5037524561" evidence="2">
    <location>
        <begin position="24"/>
        <end position="510"/>
    </location>
</feature>
<dbReference type="InterPro" id="IPR036582">
    <property type="entry name" value="Mao_N_sf"/>
</dbReference>
<dbReference type="SUPFAM" id="SSF53187">
    <property type="entry name" value="Zn-dependent exopeptidases"/>
    <property type="match status" value="1"/>
</dbReference>